<dbReference type="PANTHER" id="PTHR12905">
    <property type="entry name" value="METALLOPHOSPHOESTERASE"/>
    <property type="match status" value="1"/>
</dbReference>
<comment type="caution">
    <text evidence="3">The sequence shown here is derived from an EMBL/GenBank/DDBJ whole genome shotgun (WGS) entry which is preliminary data.</text>
</comment>
<protein>
    <recommendedName>
        <fullName evidence="2">Calcineurin-like phosphoesterase domain-containing protein</fullName>
    </recommendedName>
</protein>
<reference evidence="3 5" key="1">
    <citation type="submission" date="2023-08" db="EMBL/GenBank/DDBJ databases">
        <title>A Necator americanus chromosomal reference genome.</title>
        <authorList>
            <person name="Ilik V."/>
            <person name="Petrzelkova K.J."/>
            <person name="Pardy F."/>
            <person name="Fuh T."/>
            <person name="Niatou-Singa F.S."/>
            <person name="Gouil Q."/>
            <person name="Baker L."/>
            <person name="Ritchie M.E."/>
            <person name="Jex A.R."/>
            <person name="Gazzola D."/>
            <person name="Li H."/>
            <person name="Toshio Fujiwara R."/>
            <person name="Zhan B."/>
            <person name="Aroian R.V."/>
            <person name="Pafco B."/>
            <person name="Schwarz E.M."/>
        </authorList>
    </citation>
    <scope>NUCLEOTIDE SEQUENCE [LARGE SCALE GENOMIC DNA]</scope>
    <source>
        <strain evidence="3 5">Aroian</strain>
        <tissue evidence="3">Whole animal</tissue>
    </source>
</reference>
<name>A0ABR1EWQ5_NECAM</name>
<dbReference type="Proteomes" id="UP001303046">
    <property type="component" value="Unassembled WGS sequence"/>
</dbReference>
<dbReference type="EMBL" id="JAVFWL010000006">
    <property type="protein sequence ID" value="KAK6767089.1"/>
    <property type="molecule type" value="Genomic_DNA"/>
</dbReference>
<comment type="similarity">
    <text evidence="1">Belongs to the UPF0046 family.</text>
</comment>
<dbReference type="PANTHER" id="PTHR12905:SF19">
    <property type="entry name" value="UPF0046 PROTEIN K07C11.7"/>
    <property type="match status" value="1"/>
</dbReference>
<dbReference type="EMBL" id="JAVFWL010000007">
    <property type="protein sequence ID" value="KAK6767273.1"/>
    <property type="molecule type" value="Genomic_DNA"/>
</dbReference>
<dbReference type="SUPFAM" id="SSF56300">
    <property type="entry name" value="Metallo-dependent phosphatases"/>
    <property type="match status" value="1"/>
</dbReference>
<feature type="domain" description="Calcineurin-like phosphoesterase" evidence="2">
    <location>
        <begin position="183"/>
        <end position="356"/>
    </location>
</feature>
<evidence type="ECO:0000313" key="3">
    <source>
        <dbReference type="EMBL" id="KAK6767089.1"/>
    </source>
</evidence>
<dbReference type="Pfam" id="PF00149">
    <property type="entry name" value="Metallophos"/>
    <property type="match status" value="1"/>
</dbReference>
<keyword evidence="5" id="KW-1185">Reference proteome</keyword>
<dbReference type="InterPro" id="IPR004843">
    <property type="entry name" value="Calcineurin-like_PHP"/>
</dbReference>
<evidence type="ECO:0000313" key="4">
    <source>
        <dbReference type="EMBL" id="KAK6767273.1"/>
    </source>
</evidence>
<dbReference type="CDD" id="cd07379">
    <property type="entry name" value="MPP_239FB"/>
    <property type="match status" value="1"/>
</dbReference>
<proteinExistence type="inferred from homology"/>
<sequence>MRRTVDHCFADIVSSPSGCLLTDIEYADDVIFAKSSTKFQHVVILLSKLTTVYGLRLLFDMYEFCYLNYMLNDSYKSDGLSSCSLGCTVCGDDAASLWYNDDLYAEFDVICRPMACGSRVQLAQMIPPADALIILLVTTLTEMKADPNSEEEYWETIKATKVQLPVQVNSKGEINPPPAVPHLKVVCISDTHNQLDQVKEIPDGDVLIHAGDLTNYGSEEELKKFNDEIGNHDLGFDDTENLKERLEQYRGQGTSRGYLLLTNATWLHDKGVEIDGVNFFGSSWHPLYGYPFYRPRPELEEKWKVLPSNLDVLITHSPALGYLDAFGDERWGCRYLLKEIEERVKPKYHVFGHIHERHGVLSNGPTTFVNAAQANRSNKIANRPLVFYIPKK</sequence>
<dbReference type="InterPro" id="IPR029052">
    <property type="entry name" value="Metallo-depent_PP-like"/>
</dbReference>
<organism evidence="3 5">
    <name type="scientific">Necator americanus</name>
    <name type="common">Human hookworm</name>
    <dbReference type="NCBI Taxonomy" id="51031"/>
    <lineage>
        <taxon>Eukaryota</taxon>
        <taxon>Metazoa</taxon>
        <taxon>Ecdysozoa</taxon>
        <taxon>Nematoda</taxon>
        <taxon>Chromadorea</taxon>
        <taxon>Rhabditida</taxon>
        <taxon>Rhabditina</taxon>
        <taxon>Rhabditomorpha</taxon>
        <taxon>Strongyloidea</taxon>
        <taxon>Ancylostomatidae</taxon>
        <taxon>Bunostominae</taxon>
        <taxon>Necator</taxon>
    </lineage>
</organism>
<evidence type="ECO:0000259" key="2">
    <source>
        <dbReference type="Pfam" id="PF00149"/>
    </source>
</evidence>
<evidence type="ECO:0000256" key="1">
    <source>
        <dbReference type="ARBA" id="ARBA00007993"/>
    </source>
</evidence>
<dbReference type="Gene3D" id="3.60.21.10">
    <property type="match status" value="1"/>
</dbReference>
<accession>A0ABR1EWQ5</accession>
<gene>
    <name evidence="3" type="primary">Necator_chrX.g26558</name>
    <name evidence="4" type="synonym">Necator_2022.05.29.01.07.g57</name>
    <name evidence="3" type="ORF">RB195_026391</name>
    <name evidence="4" type="ORF">RB195_026505</name>
</gene>
<dbReference type="InterPro" id="IPR051693">
    <property type="entry name" value="UPF0046_metallophosphoest"/>
</dbReference>
<evidence type="ECO:0000313" key="5">
    <source>
        <dbReference type="Proteomes" id="UP001303046"/>
    </source>
</evidence>